<evidence type="ECO:0000313" key="5">
    <source>
        <dbReference type="Proteomes" id="UP000596117"/>
    </source>
</evidence>
<sequence>MLQLKIAAQPEWLEPAHGVRVKMLPPSTPVIVEARRISAGLMVAHGVEMDDDGVGHMGQALFVMTAAYVAAGALEWEGVADDTGSPAQTLTPDQVVALLGQEPEIFDFFDRGYASEVHALMSEKKGSSPLPSGSSGREADPTAGTAADDSTAGAKASPAPSTGTRRKPRKAAASGTSSTPAPAS</sequence>
<feature type="region of interest" description="Disordered" evidence="1">
    <location>
        <begin position="123"/>
        <end position="184"/>
    </location>
</feature>
<dbReference type="RefSeq" id="WP_128718980.1">
    <property type="nucleotide sequence ID" value="NZ_BJNC01000017.1"/>
</dbReference>
<dbReference type="KEGG" id="bdm:EQG53_02305"/>
<protein>
    <submittedName>
        <fullName evidence="2">Uncharacterized protein</fullName>
    </submittedName>
</protein>
<dbReference type="Proteomes" id="UP000287388">
    <property type="component" value="Chromosome"/>
</dbReference>
<evidence type="ECO:0000256" key="1">
    <source>
        <dbReference type="SAM" id="MobiDB-lite"/>
    </source>
</evidence>
<dbReference type="EMBL" id="CP066026">
    <property type="protein sequence ID" value="QQB89362.1"/>
    <property type="molecule type" value="Genomic_DNA"/>
</dbReference>
<feature type="compositionally biased region" description="Low complexity" evidence="1">
    <location>
        <begin position="127"/>
        <end position="157"/>
    </location>
</feature>
<accession>A0A410NU19</accession>
<name>A0A410NU19_BREDI</name>
<dbReference type="Proteomes" id="UP000596117">
    <property type="component" value="Chromosome"/>
</dbReference>
<reference evidence="2 4" key="1">
    <citation type="submission" date="2019-01" db="EMBL/GenBank/DDBJ databases">
        <title>Brevundimonas diminuta Genome sequencing and assembly.</title>
        <authorList>
            <person name="Chen H."/>
        </authorList>
    </citation>
    <scope>NUCLEOTIDE SEQUENCE [LARGE SCALE GENOMIC DNA]</scope>
    <source>
        <strain evidence="2">ATCC</strain>
        <strain evidence="4">ATCC(B) 19146</strain>
    </source>
</reference>
<reference evidence="3 5" key="2">
    <citation type="submission" date="2020-12" db="EMBL/GenBank/DDBJ databases">
        <title>FDA dAtabase for Regulatory Grade micrObial Sequences (FDA-ARGOS): Supporting development and validation of Infectious Disease Dx tests.</title>
        <authorList>
            <person name="Kerrigan L."/>
            <person name="Long C."/>
            <person name="Tallon L."/>
            <person name="Sadzewicz L."/>
            <person name="Zhao X."/>
            <person name="Boylan J."/>
            <person name="Ott S."/>
            <person name="Bowen H."/>
            <person name="Vavikolanu K."/>
            <person name="Mehta A."/>
            <person name="Aluvathingal J."/>
            <person name="Nadendla S."/>
            <person name="Yan Y."/>
            <person name="Sichtig H."/>
        </authorList>
    </citation>
    <scope>NUCLEOTIDE SEQUENCE [LARGE SCALE GENOMIC DNA]</scope>
    <source>
        <strain evidence="3 5">FDAARGOS_1026</strain>
    </source>
</reference>
<evidence type="ECO:0000313" key="2">
    <source>
        <dbReference type="EMBL" id="QAT13281.1"/>
    </source>
</evidence>
<organism evidence="2 4">
    <name type="scientific">Brevundimonas diminuta</name>
    <name type="common">Pseudomonas diminuta</name>
    <dbReference type="NCBI Taxonomy" id="293"/>
    <lineage>
        <taxon>Bacteria</taxon>
        <taxon>Pseudomonadati</taxon>
        <taxon>Pseudomonadota</taxon>
        <taxon>Alphaproteobacteria</taxon>
        <taxon>Caulobacterales</taxon>
        <taxon>Caulobacteraceae</taxon>
        <taxon>Brevundimonas</taxon>
    </lineage>
</organism>
<evidence type="ECO:0000313" key="3">
    <source>
        <dbReference type="EMBL" id="QQB89362.1"/>
    </source>
</evidence>
<gene>
    <name evidence="2" type="ORF">EQG53_02305</name>
    <name evidence="3" type="ORF">I6H83_02650</name>
</gene>
<keyword evidence="5" id="KW-1185">Reference proteome</keyword>
<feature type="compositionally biased region" description="Low complexity" evidence="1">
    <location>
        <begin position="171"/>
        <end position="184"/>
    </location>
</feature>
<dbReference type="EMBL" id="CP035093">
    <property type="protein sequence ID" value="QAT13281.1"/>
    <property type="molecule type" value="Genomic_DNA"/>
</dbReference>
<evidence type="ECO:0000313" key="4">
    <source>
        <dbReference type="Proteomes" id="UP000287388"/>
    </source>
</evidence>
<proteinExistence type="predicted"/>
<dbReference type="AlphaFoldDB" id="A0A410NU19"/>